<protein>
    <submittedName>
        <fullName evidence="4">Dipeptidyl-peptidase 7</fullName>
    </submittedName>
</protein>
<evidence type="ECO:0000256" key="2">
    <source>
        <dbReference type="ARBA" id="ARBA00022729"/>
    </source>
</evidence>
<evidence type="ECO:0000256" key="1">
    <source>
        <dbReference type="ARBA" id="ARBA00022670"/>
    </source>
</evidence>
<reference evidence="4" key="1">
    <citation type="submission" date="2013-08" db="EMBL/GenBank/DDBJ databases">
        <authorList>
            <person name="Mendez C."/>
            <person name="Richter M."/>
            <person name="Ferrer M."/>
            <person name="Sanchez J."/>
        </authorList>
    </citation>
    <scope>NUCLEOTIDE SEQUENCE</scope>
</reference>
<sequence>MAAGTLFFVDNAIKSIDGQLAALNDARQFVRKVRAEKALRAKVAASARLKREYGGAWKAIAAAEKRNVAMFLPYSLIVGGRFFDARLFNLAFSIVLGAHERTLPDAQRLSAYRAANLPLLEQQLFSVAPVHPSLNKLELVSTLTMMRDLLGGDAPICATLFAHRSP</sequence>
<dbReference type="GO" id="GO:0006508">
    <property type="term" value="P:proteolysis"/>
    <property type="evidence" value="ECO:0007669"/>
    <property type="project" value="UniProtKB-KW"/>
</dbReference>
<dbReference type="AlphaFoldDB" id="T1AKI2"/>
<dbReference type="PANTHER" id="PTHR38469:SF1">
    <property type="entry name" value="PERIPLASMIC PEPTIDASE SUBFAMILY S1B"/>
    <property type="match status" value="1"/>
</dbReference>
<dbReference type="InterPro" id="IPR019500">
    <property type="entry name" value="Pep_S46"/>
</dbReference>
<comment type="caution">
    <text evidence="4">The sequence shown here is derived from an EMBL/GenBank/DDBJ whole genome shotgun (WGS) entry which is preliminary data.</text>
</comment>
<reference evidence="4" key="2">
    <citation type="journal article" date="2014" name="ISME J.">
        <title>Microbial stratification in low pH oxic and suboxic macroscopic growths along an acid mine drainage.</title>
        <authorList>
            <person name="Mendez-Garcia C."/>
            <person name="Mesa V."/>
            <person name="Sprenger R.R."/>
            <person name="Richter M."/>
            <person name="Diez M.S."/>
            <person name="Solano J."/>
            <person name="Bargiela R."/>
            <person name="Golyshina O.V."/>
            <person name="Manteca A."/>
            <person name="Ramos J.L."/>
            <person name="Gallego J.R."/>
            <person name="Llorente I."/>
            <person name="Martins Dos Santos V.A."/>
            <person name="Jensen O.N."/>
            <person name="Pelaez A.I."/>
            <person name="Sanchez J."/>
            <person name="Ferrer M."/>
        </authorList>
    </citation>
    <scope>NUCLEOTIDE SEQUENCE</scope>
</reference>
<keyword evidence="2" id="KW-0732">Signal</keyword>
<accession>T1AKI2</accession>
<dbReference type="GO" id="GO:0008239">
    <property type="term" value="F:dipeptidyl-peptidase activity"/>
    <property type="evidence" value="ECO:0007669"/>
    <property type="project" value="InterPro"/>
</dbReference>
<keyword evidence="1" id="KW-0645">Protease</keyword>
<keyword evidence="3" id="KW-0378">Hydrolase</keyword>
<dbReference type="Pfam" id="PF10459">
    <property type="entry name" value="Peptidase_S46"/>
    <property type="match status" value="1"/>
</dbReference>
<dbReference type="EMBL" id="AUZZ01003428">
    <property type="protein sequence ID" value="EQD57028.1"/>
    <property type="molecule type" value="Genomic_DNA"/>
</dbReference>
<dbReference type="GO" id="GO:0070009">
    <property type="term" value="F:serine-type aminopeptidase activity"/>
    <property type="evidence" value="ECO:0007669"/>
    <property type="project" value="InterPro"/>
</dbReference>
<gene>
    <name evidence="4" type="ORF">B2A_05009</name>
</gene>
<feature type="non-terminal residue" evidence="4">
    <location>
        <position position="166"/>
    </location>
</feature>
<organism evidence="4">
    <name type="scientific">mine drainage metagenome</name>
    <dbReference type="NCBI Taxonomy" id="410659"/>
    <lineage>
        <taxon>unclassified sequences</taxon>
        <taxon>metagenomes</taxon>
        <taxon>ecological metagenomes</taxon>
    </lineage>
</organism>
<name>T1AKI2_9ZZZZ</name>
<evidence type="ECO:0000256" key="3">
    <source>
        <dbReference type="ARBA" id="ARBA00022801"/>
    </source>
</evidence>
<dbReference type="PANTHER" id="PTHR38469">
    <property type="entry name" value="PERIPLASMIC PEPTIDASE SUBFAMILY S1B"/>
    <property type="match status" value="1"/>
</dbReference>
<proteinExistence type="predicted"/>
<evidence type="ECO:0000313" key="4">
    <source>
        <dbReference type="EMBL" id="EQD57028.1"/>
    </source>
</evidence>